<organism evidence="1 2">
    <name type="scientific">Paenibacillus popilliae ATCC 14706</name>
    <dbReference type="NCBI Taxonomy" id="1212764"/>
    <lineage>
        <taxon>Bacteria</taxon>
        <taxon>Bacillati</taxon>
        <taxon>Bacillota</taxon>
        <taxon>Bacilli</taxon>
        <taxon>Bacillales</taxon>
        <taxon>Paenibacillaceae</taxon>
        <taxon>Paenibacillus</taxon>
    </lineage>
</organism>
<dbReference type="EMBL" id="BALG01000072">
    <property type="protein sequence ID" value="GAC42097.1"/>
    <property type="molecule type" value="Genomic_DNA"/>
</dbReference>
<evidence type="ECO:0000313" key="1">
    <source>
        <dbReference type="EMBL" id="GAC42097.1"/>
    </source>
</evidence>
<reference evidence="1 2" key="1">
    <citation type="submission" date="2012-10" db="EMBL/GenBank/DDBJ databases">
        <title>Draft Genome Sequence of Paenibacillus popilliae ATCC 14706T.</title>
        <authorList>
            <person name="Iiyama K."/>
            <person name="Mori K."/>
            <person name="Mon H."/>
            <person name="Chieda Y."/>
            <person name="Lee J.M."/>
            <person name="Kusakabe T."/>
            <person name="Tashiro K."/>
            <person name="Asano S."/>
            <person name="Yasunaga-Aoki C."/>
            <person name="Shimizu S."/>
        </authorList>
    </citation>
    <scope>NUCLEOTIDE SEQUENCE [LARGE SCALE GENOMIC DNA]</scope>
    <source>
        <strain evidence="1 2">ATCC 14706</strain>
    </source>
</reference>
<accession>M9L9J3</accession>
<dbReference type="OrthoDB" id="2628565at2"/>
<sequence length="81" mass="9375">MKQPTKEETLGKLLSILHGSLTREEVADWASEFVMQDEPSVTDEEVWDLLKIASGVDIKASPDEYLHIEQDIMNWINKFKR</sequence>
<protein>
    <submittedName>
        <fullName evidence="1">Uncharacterized protein</fullName>
    </submittedName>
</protein>
<comment type="caution">
    <text evidence="1">The sequence shown here is derived from an EMBL/GenBank/DDBJ whole genome shotgun (WGS) entry which is preliminary data.</text>
</comment>
<evidence type="ECO:0000313" key="2">
    <source>
        <dbReference type="Proteomes" id="UP000029453"/>
    </source>
</evidence>
<proteinExistence type="predicted"/>
<gene>
    <name evidence="1" type="ORF">PPOP_1454</name>
</gene>
<dbReference type="Proteomes" id="UP000029453">
    <property type="component" value="Unassembled WGS sequence"/>
</dbReference>
<keyword evidence="2" id="KW-1185">Reference proteome</keyword>
<name>M9L9J3_PAEPP</name>
<dbReference type="AlphaFoldDB" id="M9L9J3"/>